<evidence type="ECO:0000313" key="2">
    <source>
        <dbReference type="EMBL" id="NBC41393.1"/>
    </source>
</evidence>
<feature type="region of interest" description="Disordered" evidence="1">
    <location>
        <begin position="1"/>
        <end position="86"/>
    </location>
</feature>
<accession>A0A7X4Y9M2</accession>
<dbReference type="EMBL" id="JAAAPK010000004">
    <property type="protein sequence ID" value="NBC41393.1"/>
    <property type="molecule type" value="Genomic_DNA"/>
</dbReference>
<protein>
    <submittedName>
        <fullName evidence="2">Uncharacterized protein</fullName>
    </submittedName>
</protein>
<keyword evidence="3" id="KW-1185">Reference proteome</keyword>
<gene>
    <name evidence="2" type="ORF">GTZ93_16335</name>
</gene>
<reference evidence="2 3" key="1">
    <citation type="submission" date="2020-01" db="EMBL/GenBank/DDBJ databases">
        <title>The draft genome sequence of Corallococcus exiguus DSM 14696.</title>
        <authorList>
            <person name="Zhang X."/>
            <person name="Zhu H."/>
        </authorList>
    </citation>
    <scope>NUCLEOTIDE SEQUENCE [LARGE SCALE GENOMIC DNA]</scope>
    <source>
        <strain evidence="2 3">DSM 14696</strain>
    </source>
</reference>
<proteinExistence type="predicted"/>
<evidence type="ECO:0000256" key="1">
    <source>
        <dbReference type="SAM" id="MobiDB-lite"/>
    </source>
</evidence>
<dbReference type="AlphaFoldDB" id="A0A7X4Y9M2"/>
<dbReference type="RefSeq" id="WP_139922120.1">
    <property type="nucleotide sequence ID" value="NZ_CBCSLE010000237.1"/>
</dbReference>
<evidence type="ECO:0000313" key="3">
    <source>
        <dbReference type="Proteomes" id="UP000537825"/>
    </source>
</evidence>
<feature type="region of interest" description="Disordered" evidence="1">
    <location>
        <begin position="205"/>
        <end position="230"/>
    </location>
</feature>
<name>A0A7X4Y9M2_9BACT</name>
<feature type="compositionally biased region" description="Low complexity" evidence="1">
    <location>
        <begin position="32"/>
        <end position="48"/>
    </location>
</feature>
<comment type="caution">
    <text evidence="2">The sequence shown here is derived from an EMBL/GenBank/DDBJ whole genome shotgun (WGS) entry which is preliminary data.</text>
</comment>
<sequence>MPTRIPKPINPPPTHLVKARSEAPRPAPAVIPPATNTAAPNQATGTNTHQGTSAFSTPVAGAHHAQPPSHAVGFTQGAAPAMAPNKKDAPALNLDQASCLTHGISPEFVDSALRGRQLRSAYNRLGPEAKYSRPADKNGGGALAVYTRAVGTEQKAWPSKGLGVGSNDDKVQMILSPEVLTKPGHSWRASSTDNMGLVPGATKHDQSQLAKDGNPLQRTKPLWGKQSEASRNDNFNRTVAGTAPKEQNEQLHWQKVPLTNNLKGMVCTSQATFDKMMQLEGARPSGLKLPTGIAGLGSVPMGGQRIPVTLVDGKTSLVTALRASGIANSQGQVR</sequence>
<organism evidence="2 3">
    <name type="scientific">Corallococcus exiguus</name>
    <dbReference type="NCBI Taxonomy" id="83462"/>
    <lineage>
        <taxon>Bacteria</taxon>
        <taxon>Pseudomonadati</taxon>
        <taxon>Myxococcota</taxon>
        <taxon>Myxococcia</taxon>
        <taxon>Myxococcales</taxon>
        <taxon>Cystobacterineae</taxon>
        <taxon>Myxococcaceae</taxon>
        <taxon>Corallococcus</taxon>
    </lineage>
</organism>
<dbReference type="Proteomes" id="UP000537825">
    <property type="component" value="Unassembled WGS sequence"/>
</dbReference>